<protein>
    <submittedName>
        <fullName evidence="2">Uncharacterized protein</fullName>
    </submittedName>
</protein>
<feature type="compositionally biased region" description="Acidic residues" evidence="1">
    <location>
        <begin position="123"/>
        <end position="144"/>
    </location>
</feature>
<dbReference type="AlphaFoldDB" id="A0AAV2E0S4"/>
<evidence type="ECO:0000313" key="3">
    <source>
        <dbReference type="Proteomes" id="UP001497516"/>
    </source>
</evidence>
<gene>
    <name evidence="2" type="ORF">LTRI10_LOCUS21047</name>
</gene>
<keyword evidence="3" id="KW-1185">Reference proteome</keyword>
<name>A0AAV2E0S4_9ROSI</name>
<organism evidence="2 3">
    <name type="scientific">Linum trigynum</name>
    <dbReference type="NCBI Taxonomy" id="586398"/>
    <lineage>
        <taxon>Eukaryota</taxon>
        <taxon>Viridiplantae</taxon>
        <taxon>Streptophyta</taxon>
        <taxon>Embryophyta</taxon>
        <taxon>Tracheophyta</taxon>
        <taxon>Spermatophyta</taxon>
        <taxon>Magnoliopsida</taxon>
        <taxon>eudicotyledons</taxon>
        <taxon>Gunneridae</taxon>
        <taxon>Pentapetalae</taxon>
        <taxon>rosids</taxon>
        <taxon>fabids</taxon>
        <taxon>Malpighiales</taxon>
        <taxon>Linaceae</taxon>
        <taxon>Linum</taxon>
    </lineage>
</organism>
<feature type="region of interest" description="Disordered" evidence="1">
    <location>
        <begin position="74"/>
        <end position="144"/>
    </location>
</feature>
<evidence type="ECO:0000313" key="2">
    <source>
        <dbReference type="EMBL" id="CAL1379531.1"/>
    </source>
</evidence>
<sequence>MRTRRRGGKRVTRGRVMESKDLMTTTRERVIVDPNSMGKEGDDAMAASGTGVELVVTRTEVDLNCGGVEDDAVEVTRPRPYPPRRPGVSATRSWPPMCGPRREDGAPGGGWFRAKPITGMLFSEEEEEEEPEEVAEDGVEVGDG</sequence>
<accession>A0AAV2E0S4</accession>
<proteinExistence type="predicted"/>
<reference evidence="2 3" key="1">
    <citation type="submission" date="2024-04" db="EMBL/GenBank/DDBJ databases">
        <authorList>
            <person name="Fracassetti M."/>
        </authorList>
    </citation>
    <scope>NUCLEOTIDE SEQUENCE [LARGE SCALE GENOMIC DNA]</scope>
</reference>
<evidence type="ECO:0000256" key="1">
    <source>
        <dbReference type="SAM" id="MobiDB-lite"/>
    </source>
</evidence>
<dbReference type="Proteomes" id="UP001497516">
    <property type="component" value="Chromosome 3"/>
</dbReference>
<dbReference type="EMBL" id="OZ034816">
    <property type="protein sequence ID" value="CAL1379531.1"/>
    <property type="molecule type" value="Genomic_DNA"/>
</dbReference>